<feature type="domain" description="DUF2314" evidence="1">
    <location>
        <begin position="33"/>
        <end position="143"/>
    </location>
</feature>
<dbReference type="AlphaFoldDB" id="A0A6I6L7P6"/>
<protein>
    <submittedName>
        <fullName evidence="2">DUF2314 domain-containing protein</fullName>
    </submittedName>
</protein>
<organism evidence="2 3">
    <name type="scientific">Sphingorhabdus lacus</name>
    <dbReference type="NCBI Taxonomy" id="392610"/>
    <lineage>
        <taxon>Bacteria</taxon>
        <taxon>Pseudomonadati</taxon>
        <taxon>Pseudomonadota</taxon>
        <taxon>Alphaproteobacteria</taxon>
        <taxon>Sphingomonadales</taxon>
        <taxon>Sphingomonadaceae</taxon>
        <taxon>Sphingorhabdus</taxon>
    </lineage>
</organism>
<dbReference type="Proteomes" id="UP000428803">
    <property type="component" value="Chromosome"/>
</dbReference>
<dbReference type="KEGG" id="slaa:EUU25_15525"/>
<evidence type="ECO:0000259" key="1">
    <source>
        <dbReference type="Pfam" id="PF10077"/>
    </source>
</evidence>
<evidence type="ECO:0000313" key="3">
    <source>
        <dbReference type="Proteomes" id="UP000428803"/>
    </source>
</evidence>
<dbReference type="InterPro" id="IPR018756">
    <property type="entry name" value="DUF2314"/>
</dbReference>
<name>A0A6I6L7P6_9SPHN</name>
<keyword evidence="3" id="KW-1185">Reference proteome</keyword>
<dbReference type="Pfam" id="PF10077">
    <property type="entry name" value="DUF2314"/>
    <property type="match status" value="1"/>
</dbReference>
<sequence>MSMILSGAIAFIVMFVAYRLFAGGAGVAFDKDDPRLEQAKQQARATLPQFWTALETGDPATRDFMLKFNLNHGTGHRDNESIWACDIRRDGGRIFGTLANEPRNSAYREGQEVEIVPEAIEDWGYFRGSVAQGNYVTRLMIEAAPAGTARMQRQAMGW</sequence>
<proteinExistence type="predicted"/>
<dbReference type="RefSeq" id="WP_158902550.1">
    <property type="nucleotide sequence ID" value="NZ_CP035733.1"/>
</dbReference>
<reference evidence="3" key="1">
    <citation type="submission" date="2019-01" db="EMBL/GenBank/DDBJ databases">
        <title>Sphingorhabdus lacus sp.nov., isolated from an oligotrophic freshwater lake.</title>
        <authorList>
            <person name="Park M."/>
        </authorList>
    </citation>
    <scope>NUCLEOTIDE SEQUENCE [LARGE SCALE GENOMIC DNA]</scope>
    <source>
        <strain evidence="3">IMCC1753</strain>
    </source>
</reference>
<gene>
    <name evidence="2" type="ORF">EUU25_15525</name>
</gene>
<evidence type="ECO:0000313" key="2">
    <source>
        <dbReference type="EMBL" id="QGY81899.1"/>
    </source>
</evidence>
<dbReference type="OrthoDB" id="121776at2"/>
<accession>A0A6I6L7P6</accession>
<dbReference type="EMBL" id="CP035733">
    <property type="protein sequence ID" value="QGY81899.1"/>
    <property type="molecule type" value="Genomic_DNA"/>
</dbReference>